<evidence type="ECO:0000313" key="3">
    <source>
        <dbReference type="Proteomes" id="UP000325315"/>
    </source>
</evidence>
<dbReference type="InterPro" id="IPR036770">
    <property type="entry name" value="Ankyrin_rpt-contain_sf"/>
</dbReference>
<dbReference type="InterPro" id="IPR002110">
    <property type="entry name" value="Ankyrin_rpt"/>
</dbReference>
<organism evidence="2 3">
    <name type="scientific">Gossypium australe</name>
    <dbReference type="NCBI Taxonomy" id="47621"/>
    <lineage>
        <taxon>Eukaryota</taxon>
        <taxon>Viridiplantae</taxon>
        <taxon>Streptophyta</taxon>
        <taxon>Embryophyta</taxon>
        <taxon>Tracheophyta</taxon>
        <taxon>Spermatophyta</taxon>
        <taxon>Magnoliopsida</taxon>
        <taxon>eudicotyledons</taxon>
        <taxon>Gunneridae</taxon>
        <taxon>Pentapetalae</taxon>
        <taxon>rosids</taxon>
        <taxon>malvids</taxon>
        <taxon>Malvales</taxon>
        <taxon>Malvaceae</taxon>
        <taxon>Malvoideae</taxon>
        <taxon>Gossypium</taxon>
    </lineage>
</organism>
<keyword evidence="3" id="KW-1185">Reference proteome</keyword>
<evidence type="ECO:0000313" key="2">
    <source>
        <dbReference type="EMBL" id="KAA3481723.1"/>
    </source>
</evidence>
<dbReference type="Proteomes" id="UP000325315">
    <property type="component" value="Unassembled WGS sequence"/>
</dbReference>
<feature type="compositionally biased region" description="Basic and acidic residues" evidence="1">
    <location>
        <begin position="70"/>
        <end position="82"/>
    </location>
</feature>
<proteinExistence type="predicted"/>
<reference evidence="3" key="1">
    <citation type="journal article" date="2019" name="Plant Biotechnol. J.">
        <title>Genome sequencing of the Australian wild diploid species Gossypium australe highlights disease resistance and delayed gland morphogenesis.</title>
        <authorList>
            <person name="Cai Y."/>
            <person name="Cai X."/>
            <person name="Wang Q."/>
            <person name="Wang P."/>
            <person name="Zhang Y."/>
            <person name="Cai C."/>
            <person name="Xu Y."/>
            <person name="Wang K."/>
            <person name="Zhou Z."/>
            <person name="Wang C."/>
            <person name="Geng S."/>
            <person name="Li B."/>
            <person name="Dong Q."/>
            <person name="Hou Y."/>
            <person name="Wang H."/>
            <person name="Ai P."/>
            <person name="Liu Z."/>
            <person name="Yi F."/>
            <person name="Sun M."/>
            <person name="An G."/>
            <person name="Cheng J."/>
            <person name="Zhang Y."/>
            <person name="Shi Q."/>
            <person name="Xie Y."/>
            <person name="Shi X."/>
            <person name="Chang Y."/>
            <person name="Huang F."/>
            <person name="Chen Y."/>
            <person name="Hong S."/>
            <person name="Mi L."/>
            <person name="Sun Q."/>
            <person name="Zhang L."/>
            <person name="Zhou B."/>
            <person name="Peng R."/>
            <person name="Zhang X."/>
            <person name="Liu F."/>
        </authorList>
    </citation>
    <scope>NUCLEOTIDE SEQUENCE [LARGE SCALE GENOMIC DNA]</scope>
    <source>
        <strain evidence="3">cv. PA1801</strain>
    </source>
</reference>
<dbReference type="SMART" id="SM00248">
    <property type="entry name" value="ANK"/>
    <property type="match status" value="3"/>
</dbReference>
<accession>A0A5B6WK10</accession>
<dbReference type="EMBL" id="SMMG02000003">
    <property type="protein sequence ID" value="KAA3481723.1"/>
    <property type="molecule type" value="Genomic_DNA"/>
</dbReference>
<dbReference type="OrthoDB" id="982772at2759"/>
<name>A0A5B6WK10_9ROSI</name>
<dbReference type="Gene3D" id="1.25.40.20">
    <property type="entry name" value="Ankyrin repeat-containing domain"/>
    <property type="match status" value="2"/>
</dbReference>
<dbReference type="AlphaFoldDB" id="A0A5B6WK10"/>
<dbReference type="PANTHER" id="PTHR24128">
    <property type="entry name" value="HOMEOBOX PROTEIN WARIAI"/>
    <property type="match status" value="1"/>
</dbReference>
<evidence type="ECO:0000256" key="1">
    <source>
        <dbReference type="SAM" id="MobiDB-lite"/>
    </source>
</evidence>
<feature type="region of interest" description="Disordered" evidence="1">
    <location>
        <begin position="53"/>
        <end position="95"/>
    </location>
</feature>
<dbReference type="SUPFAM" id="SSF48403">
    <property type="entry name" value="Ankyrin repeat"/>
    <property type="match status" value="1"/>
</dbReference>
<protein>
    <submittedName>
        <fullName evidence="2">Protein ACCELERATED CELL DEATH 6-like</fullName>
    </submittedName>
</protein>
<gene>
    <name evidence="2" type="ORF">EPI10_022064</name>
</gene>
<sequence length="327" mass="36457">MKVSGSYLLLHRSPALNDSWSHPKMAFSDSSFKRKRTQPLIFSLFFRSPSENPKGFQGTYEQRRTPVVANERERDERGEGGRRGGGGQGSETANPRCGAPRAVILSCSVFSLDIKTPTIGNHDGLLDIFLKTCLDRIRDFTTANCAALHIATKNNSLDVLQVLTRTLRRKDNCWEVVNRKDNNGSIALHIAAENNQPEHATNQHSLTAVDAAQNHNSRESITALRGCFTPRVSNFNHKLENNKKICLSSTAARIGNVSDLYSLIQRDGNVLRHFDEVEFVETPLHIAAEEGCIRFAIELLNLKPSFARKPNQRGLSPIHLALKKGHK</sequence>
<comment type="caution">
    <text evidence="2">The sequence shown here is derived from an EMBL/GenBank/DDBJ whole genome shotgun (WGS) entry which is preliminary data.</text>
</comment>
<dbReference type="PANTHER" id="PTHR24128:SF46">
    <property type="entry name" value="ALPHA-LATROTOXIN-LHE1A-LIKE ISOFORM X1"/>
    <property type="match status" value="1"/>
</dbReference>